<reference evidence="10 12" key="1">
    <citation type="journal article" date="2019" name="Nat. Med.">
        <title>A library of human gut bacterial isolates paired with longitudinal multiomics data enables mechanistic microbiome research.</title>
        <authorList>
            <person name="Poyet M."/>
            <person name="Groussin M."/>
            <person name="Gibbons S.M."/>
            <person name="Avila-Pacheco J."/>
            <person name="Jiang X."/>
            <person name="Kearney S.M."/>
            <person name="Perrotta A.R."/>
            <person name="Berdy B."/>
            <person name="Zhao S."/>
            <person name="Lieberman T.D."/>
            <person name="Swanson P.K."/>
            <person name="Smith M."/>
            <person name="Roesemann S."/>
            <person name="Alexander J.E."/>
            <person name="Rich S.A."/>
            <person name="Livny J."/>
            <person name="Vlamakis H."/>
            <person name="Clish C."/>
            <person name="Bullock K."/>
            <person name="Deik A."/>
            <person name="Scott J."/>
            <person name="Pierce K.A."/>
            <person name="Xavier R.J."/>
            <person name="Alm E.J."/>
        </authorList>
    </citation>
    <scope>NUCLEOTIDE SEQUENCE [LARGE SCALE GENOMIC DNA]</scope>
    <source>
        <strain evidence="10 12">BIOML-A2</strain>
    </source>
</reference>
<reference evidence="11" key="2">
    <citation type="submission" date="2019-11" db="EMBL/GenBank/DDBJ databases">
        <authorList>
            <person name="Feng L."/>
        </authorList>
    </citation>
    <scope>NUCLEOTIDE SEQUENCE</scope>
    <source>
        <strain evidence="11">BdentiumLFYP24</strain>
    </source>
</reference>
<feature type="region of interest" description="Disordered" evidence="7">
    <location>
        <begin position="484"/>
        <end position="506"/>
    </location>
</feature>
<keyword evidence="3" id="KW-0808">Transferase</keyword>
<accession>A0A6N2S9X2</accession>
<dbReference type="Gene3D" id="3.30.565.10">
    <property type="entry name" value="Histidine kinase-like ATPase, C-terminal domain"/>
    <property type="match status" value="1"/>
</dbReference>
<keyword evidence="8" id="KW-1133">Transmembrane helix</keyword>
<keyword evidence="10" id="KW-0067">ATP-binding</keyword>
<dbReference type="Pfam" id="PF02518">
    <property type="entry name" value="HATPase_c"/>
    <property type="match status" value="1"/>
</dbReference>
<name>A0A6N2S9X2_9BIFI</name>
<evidence type="ECO:0000256" key="8">
    <source>
        <dbReference type="SAM" id="Phobius"/>
    </source>
</evidence>
<dbReference type="Proteomes" id="UP000429211">
    <property type="component" value="Unassembled WGS sequence"/>
</dbReference>
<feature type="transmembrane region" description="Helical" evidence="8">
    <location>
        <begin position="46"/>
        <end position="68"/>
    </location>
</feature>
<evidence type="ECO:0000313" key="11">
    <source>
        <dbReference type="EMBL" id="VYS88240.1"/>
    </source>
</evidence>
<feature type="compositionally biased region" description="Polar residues" evidence="7">
    <location>
        <begin position="493"/>
        <end position="506"/>
    </location>
</feature>
<dbReference type="InterPro" id="IPR036890">
    <property type="entry name" value="HATPase_C_sf"/>
</dbReference>
<evidence type="ECO:0000256" key="6">
    <source>
        <dbReference type="SAM" id="Coils"/>
    </source>
</evidence>
<proteinExistence type="predicted"/>
<dbReference type="EMBL" id="WDPD01000002">
    <property type="protein sequence ID" value="KAB7462090.1"/>
    <property type="molecule type" value="Genomic_DNA"/>
</dbReference>
<sequence>MNPLLLNEPCLMLVVAGEFVCASLQVVHLFLVAFQTAPKSRRLMCILEAAILGHLALALILTVGAGLIGAPVLARALASFPAFGVLWINALFAAWTFALALRARRIDFMFDALLMALCTPAAITALSTLWNLIALLDLTWFLFRGLSGIARDLVRRSEGLSELSTAETLMGMPAGVLVIGPTGGSTFMNVRMRECLSALELPCDLGDQTQLWTSLSEIGRDLAVEADFLGVPETLMEDKDRLLVNLPDSTTCLFVQDTTGGHRPLRRIVCLDVTEAARANAALAKTNRELEEAATELRMRLADIERVAQASAYLSMRSRVHDVIGQRLSILHRYLEMGMTDPASVAELERLLSSVMVDLRRGTEADASTELEAVVSAFALVGVAIKMNGELPEGSAGVAFTHIIREACTNSCRHAHAKQVFVELECTGDTAHLVITDDGESSPQPLIERGGITGMRREIASLDGTLSVGWEPTFTVRVEIPVSGSTRERATTPCRTTQQPTMEPLA</sequence>
<dbReference type="PANTHER" id="PTHR24421:SF10">
    <property type="entry name" value="NITRATE_NITRITE SENSOR PROTEIN NARQ"/>
    <property type="match status" value="1"/>
</dbReference>
<keyword evidence="5" id="KW-0902">Two-component regulatory system</keyword>
<feature type="transmembrane region" description="Helical" evidence="8">
    <location>
        <begin position="12"/>
        <end position="34"/>
    </location>
</feature>
<feature type="coiled-coil region" evidence="6">
    <location>
        <begin position="273"/>
        <end position="307"/>
    </location>
</feature>
<feature type="domain" description="Histidine kinase/HSP90-like ATPase" evidence="9">
    <location>
        <begin position="399"/>
        <end position="481"/>
    </location>
</feature>
<dbReference type="GO" id="GO:0005524">
    <property type="term" value="F:ATP binding"/>
    <property type="evidence" value="ECO:0007669"/>
    <property type="project" value="UniProtKB-KW"/>
</dbReference>
<keyword evidence="6" id="KW-0175">Coiled coil</keyword>
<evidence type="ECO:0000259" key="9">
    <source>
        <dbReference type="Pfam" id="PF02518"/>
    </source>
</evidence>
<evidence type="ECO:0000256" key="2">
    <source>
        <dbReference type="ARBA" id="ARBA00012438"/>
    </source>
</evidence>
<evidence type="ECO:0000256" key="5">
    <source>
        <dbReference type="ARBA" id="ARBA00023012"/>
    </source>
</evidence>
<dbReference type="RefSeq" id="WP_129879365.1">
    <property type="nucleotide sequence ID" value="NZ_CACRSP010000003.1"/>
</dbReference>
<keyword evidence="8" id="KW-0472">Membrane</keyword>
<gene>
    <name evidence="11" type="ORF">BDLFYP24_01327</name>
    <name evidence="10" type="ORF">GBB04_03180</name>
</gene>
<dbReference type="EMBL" id="CACRSP010000003">
    <property type="protein sequence ID" value="VYS88240.1"/>
    <property type="molecule type" value="Genomic_DNA"/>
</dbReference>
<comment type="catalytic activity">
    <reaction evidence="1">
        <text>ATP + protein L-histidine = ADP + protein N-phospho-L-histidine.</text>
        <dbReference type="EC" id="2.7.13.3"/>
    </reaction>
</comment>
<dbReference type="SUPFAM" id="SSF55874">
    <property type="entry name" value="ATPase domain of HSP90 chaperone/DNA topoisomerase II/histidine kinase"/>
    <property type="match status" value="1"/>
</dbReference>
<evidence type="ECO:0000256" key="1">
    <source>
        <dbReference type="ARBA" id="ARBA00000085"/>
    </source>
</evidence>
<dbReference type="InterPro" id="IPR003594">
    <property type="entry name" value="HATPase_dom"/>
</dbReference>
<evidence type="ECO:0000256" key="4">
    <source>
        <dbReference type="ARBA" id="ARBA00022777"/>
    </source>
</evidence>
<dbReference type="GO" id="GO:0000160">
    <property type="term" value="P:phosphorelay signal transduction system"/>
    <property type="evidence" value="ECO:0007669"/>
    <property type="project" value="UniProtKB-KW"/>
</dbReference>
<feature type="transmembrane region" description="Helical" evidence="8">
    <location>
        <begin position="113"/>
        <end position="143"/>
    </location>
</feature>
<dbReference type="InterPro" id="IPR050482">
    <property type="entry name" value="Sensor_HK_TwoCompSys"/>
</dbReference>
<dbReference type="EC" id="2.7.13.3" evidence="2"/>
<dbReference type="CDD" id="cd16917">
    <property type="entry name" value="HATPase_UhpB-NarQ-NarX-like"/>
    <property type="match status" value="1"/>
</dbReference>
<evidence type="ECO:0000256" key="7">
    <source>
        <dbReference type="SAM" id="MobiDB-lite"/>
    </source>
</evidence>
<dbReference type="AlphaFoldDB" id="A0A6N2S9X2"/>
<evidence type="ECO:0000313" key="12">
    <source>
        <dbReference type="Proteomes" id="UP000429211"/>
    </source>
</evidence>
<dbReference type="PANTHER" id="PTHR24421">
    <property type="entry name" value="NITRATE/NITRITE SENSOR PROTEIN NARX-RELATED"/>
    <property type="match status" value="1"/>
</dbReference>
<evidence type="ECO:0000313" key="10">
    <source>
        <dbReference type="EMBL" id="KAB7462090.1"/>
    </source>
</evidence>
<keyword evidence="8" id="KW-0812">Transmembrane</keyword>
<evidence type="ECO:0000256" key="3">
    <source>
        <dbReference type="ARBA" id="ARBA00022679"/>
    </source>
</evidence>
<keyword evidence="10" id="KW-0547">Nucleotide-binding</keyword>
<keyword evidence="4 11" id="KW-0418">Kinase</keyword>
<feature type="transmembrane region" description="Helical" evidence="8">
    <location>
        <begin position="80"/>
        <end position="101"/>
    </location>
</feature>
<organism evidence="11">
    <name type="scientific">Bifidobacterium dentium</name>
    <dbReference type="NCBI Taxonomy" id="1689"/>
    <lineage>
        <taxon>Bacteria</taxon>
        <taxon>Bacillati</taxon>
        <taxon>Actinomycetota</taxon>
        <taxon>Actinomycetes</taxon>
        <taxon>Bifidobacteriales</taxon>
        <taxon>Bifidobacteriaceae</taxon>
        <taxon>Bifidobacterium</taxon>
    </lineage>
</organism>
<dbReference type="GO" id="GO:0004673">
    <property type="term" value="F:protein histidine kinase activity"/>
    <property type="evidence" value="ECO:0007669"/>
    <property type="project" value="UniProtKB-EC"/>
</dbReference>
<protein>
    <recommendedName>
        <fullName evidence="2">histidine kinase</fullName>
        <ecNumber evidence="2">2.7.13.3</ecNumber>
    </recommendedName>
</protein>